<dbReference type="OrthoDB" id="6235974at2759"/>
<name>A0A1Y3B9Q6_EURMA</name>
<feature type="region of interest" description="Disordered" evidence="1">
    <location>
        <begin position="60"/>
        <end position="82"/>
    </location>
</feature>
<evidence type="ECO:0000259" key="2">
    <source>
        <dbReference type="SMART" id="SM01195"/>
    </source>
</evidence>
<dbReference type="EMBL" id="MUJZ01031681">
    <property type="protein sequence ID" value="OTF77620.1"/>
    <property type="molecule type" value="Genomic_DNA"/>
</dbReference>
<dbReference type="Pfam" id="PF08736">
    <property type="entry name" value="FA"/>
    <property type="match status" value="1"/>
</dbReference>
<dbReference type="SUPFAM" id="SSF50729">
    <property type="entry name" value="PH domain-like"/>
    <property type="match status" value="1"/>
</dbReference>
<dbReference type="PANTHER" id="PTHR23280:SF21">
    <property type="entry name" value="PROTEIN 4.1 HOMOLOG"/>
    <property type="match status" value="1"/>
</dbReference>
<comment type="caution">
    <text evidence="3">The sequence shown here is derived from an EMBL/GenBank/DDBJ whole genome shotgun (WGS) entry which is preliminary data.</text>
</comment>
<gene>
    <name evidence="3" type="ORF">BLA29_012960</name>
</gene>
<evidence type="ECO:0000313" key="3">
    <source>
        <dbReference type="EMBL" id="OTF77620.1"/>
    </source>
</evidence>
<protein>
    <submittedName>
        <fullName evidence="3">FERM adjacent (FA) domain-containing protein</fullName>
    </submittedName>
</protein>
<dbReference type="GO" id="GO:0031032">
    <property type="term" value="P:actomyosin structure organization"/>
    <property type="evidence" value="ECO:0007669"/>
    <property type="project" value="TreeGrafter"/>
</dbReference>
<sequence>HTSKTSKHLWKCAIEHHAFFRLKSQPQFERGKTRQSFVRMGSRFRYSGRTQFQAIIQQQKTAQQESKRNFERRPSQRFSRRSVKSIHGANAAAIATGNTPTVCSTNVTIASPSITNKTLAINSPLVKS</sequence>
<dbReference type="Proteomes" id="UP000194236">
    <property type="component" value="Unassembled WGS sequence"/>
</dbReference>
<dbReference type="InterPro" id="IPR018980">
    <property type="entry name" value="FERM_PH-like_C"/>
</dbReference>
<feature type="domain" description="FERM adjacent" evidence="2">
    <location>
        <begin position="35"/>
        <end position="83"/>
    </location>
</feature>
<dbReference type="SMART" id="SM01195">
    <property type="entry name" value="FA"/>
    <property type="match status" value="1"/>
</dbReference>
<feature type="compositionally biased region" description="Basic and acidic residues" evidence="1">
    <location>
        <begin position="65"/>
        <end position="74"/>
    </location>
</feature>
<dbReference type="AlphaFoldDB" id="A0A1Y3B9Q6"/>
<dbReference type="PANTHER" id="PTHR23280">
    <property type="entry name" value="4.1 G PROTEIN"/>
    <property type="match status" value="1"/>
</dbReference>
<evidence type="ECO:0000313" key="4">
    <source>
        <dbReference type="Proteomes" id="UP000194236"/>
    </source>
</evidence>
<dbReference type="InterPro" id="IPR014847">
    <property type="entry name" value="FA"/>
</dbReference>
<dbReference type="Pfam" id="PF09380">
    <property type="entry name" value="FERM_C"/>
    <property type="match status" value="1"/>
</dbReference>
<feature type="non-terminal residue" evidence="3">
    <location>
        <position position="128"/>
    </location>
</feature>
<evidence type="ECO:0000256" key="1">
    <source>
        <dbReference type="SAM" id="MobiDB-lite"/>
    </source>
</evidence>
<feature type="non-terminal residue" evidence="3">
    <location>
        <position position="1"/>
    </location>
</feature>
<dbReference type="GO" id="GO:0005856">
    <property type="term" value="C:cytoskeleton"/>
    <property type="evidence" value="ECO:0007669"/>
    <property type="project" value="TreeGrafter"/>
</dbReference>
<proteinExistence type="predicted"/>
<organism evidence="3 4">
    <name type="scientific">Euroglyphus maynei</name>
    <name type="common">Mayne's house dust mite</name>
    <dbReference type="NCBI Taxonomy" id="6958"/>
    <lineage>
        <taxon>Eukaryota</taxon>
        <taxon>Metazoa</taxon>
        <taxon>Ecdysozoa</taxon>
        <taxon>Arthropoda</taxon>
        <taxon>Chelicerata</taxon>
        <taxon>Arachnida</taxon>
        <taxon>Acari</taxon>
        <taxon>Acariformes</taxon>
        <taxon>Sarcoptiformes</taxon>
        <taxon>Astigmata</taxon>
        <taxon>Psoroptidia</taxon>
        <taxon>Analgoidea</taxon>
        <taxon>Pyroglyphidae</taxon>
        <taxon>Pyroglyphinae</taxon>
        <taxon>Euroglyphus</taxon>
    </lineage>
</organism>
<reference evidence="3 4" key="1">
    <citation type="submission" date="2017-03" db="EMBL/GenBank/DDBJ databases">
        <title>Genome Survey of Euroglyphus maynei.</title>
        <authorList>
            <person name="Arlian L.G."/>
            <person name="Morgan M.S."/>
            <person name="Rider S.D."/>
        </authorList>
    </citation>
    <scope>NUCLEOTIDE SEQUENCE [LARGE SCALE GENOMIC DNA]</scope>
    <source>
        <strain evidence="3">Arlian Lab</strain>
        <tissue evidence="3">Whole body</tissue>
    </source>
</reference>
<accession>A0A1Y3B9Q6</accession>
<keyword evidence="4" id="KW-1185">Reference proteome</keyword>